<evidence type="ECO:0000313" key="3">
    <source>
        <dbReference type="EMBL" id="OAQ68964.1"/>
    </source>
</evidence>
<comment type="caution">
    <text evidence="3">The sequence shown here is derived from an EMBL/GenBank/DDBJ whole genome shotgun (WGS) entry which is preliminary data.</text>
</comment>
<keyword evidence="1" id="KW-0472">Membrane</keyword>
<accession>A0A179FTP8</accession>
<sequence length="112" mass="12186">MTTPTVMGSMSVDATADTDVFGYLAIHAIASVLWWGYEVGVAVKAPELKGDLSVTIGANACNNPSYHIGLHEKLDVGLDVYGYAGTSPIDAQHKWDIWRPDTTITDRCWGWT</sequence>
<evidence type="ECO:0000256" key="1">
    <source>
        <dbReference type="SAM" id="Phobius"/>
    </source>
</evidence>
<dbReference type="OrthoDB" id="160645at2759"/>
<dbReference type="GeneID" id="28855529"/>
<organism evidence="3 4">
    <name type="scientific">Pochonia chlamydosporia 170</name>
    <dbReference type="NCBI Taxonomy" id="1380566"/>
    <lineage>
        <taxon>Eukaryota</taxon>
        <taxon>Fungi</taxon>
        <taxon>Dikarya</taxon>
        <taxon>Ascomycota</taxon>
        <taxon>Pezizomycotina</taxon>
        <taxon>Sordariomycetes</taxon>
        <taxon>Hypocreomycetidae</taxon>
        <taxon>Hypocreales</taxon>
        <taxon>Clavicipitaceae</taxon>
        <taxon>Pochonia</taxon>
    </lineage>
</organism>
<dbReference type="EMBL" id="LSBJ02000003">
    <property type="protein sequence ID" value="OAQ68964.1"/>
    <property type="molecule type" value="Genomic_DNA"/>
</dbReference>
<evidence type="ECO:0000259" key="2">
    <source>
        <dbReference type="Pfam" id="PF23865"/>
    </source>
</evidence>
<dbReference type="KEGG" id="pchm:VFPPC_13763"/>
<feature type="transmembrane region" description="Helical" evidence="1">
    <location>
        <begin position="20"/>
        <end position="37"/>
    </location>
</feature>
<feature type="domain" description="DUF7223" evidence="2">
    <location>
        <begin position="3"/>
        <end position="109"/>
    </location>
</feature>
<proteinExistence type="predicted"/>
<dbReference type="InterPro" id="IPR055647">
    <property type="entry name" value="DUF7223"/>
</dbReference>
<dbReference type="RefSeq" id="XP_018145814.1">
    <property type="nucleotide sequence ID" value="XM_018291535.1"/>
</dbReference>
<protein>
    <recommendedName>
        <fullName evidence="2">DUF7223 domain-containing protein</fullName>
    </recommendedName>
</protein>
<dbReference type="Pfam" id="PF23865">
    <property type="entry name" value="DUF7223"/>
    <property type="match status" value="1"/>
</dbReference>
<keyword evidence="1" id="KW-0812">Transmembrane</keyword>
<dbReference type="Proteomes" id="UP000078397">
    <property type="component" value="Unassembled WGS sequence"/>
</dbReference>
<keyword evidence="1" id="KW-1133">Transmembrane helix</keyword>
<dbReference type="AlphaFoldDB" id="A0A179FTP8"/>
<name>A0A179FTP8_METCM</name>
<keyword evidence="4" id="KW-1185">Reference proteome</keyword>
<gene>
    <name evidence="3" type="ORF">VFPPC_13763</name>
</gene>
<reference evidence="3 4" key="1">
    <citation type="journal article" date="2016" name="PLoS Pathog.">
        <title>Biosynthesis of antibiotic leucinostatins in bio-control fungus Purpureocillium lilacinum and their inhibition on phytophthora revealed by genome mining.</title>
        <authorList>
            <person name="Wang G."/>
            <person name="Liu Z."/>
            <person name="Lin R."/>
            <person name="Li E."/>
            <person name="Mao Z."/>
            <person name="Ling J."/>
            <person name="Yang Y."/>
            <person name="Yin W.B."/>
            <person name="Xie B."/>
        </authorList>
    </citation>
    <scope>NUCLEOTIDE SEQUENCE [LARGE SCALE GENOMIC DNA]</scope>
    <source>
        <strain evidence="3">170</strain>
    </source>
</reference>
<evidence type="ECO:0000313" key="4">
    <source>
        <dbReference type="Proteomes" id="UP000078397"/>
    </source>
</evidence>